<dbReference type="PANTHER" id="PTHR32552">
    <property type="entry name" value="FERRICHROME IRON RECEPTOR-RELATED"/>
    <property type="match status" value="1"/>
</dbReference>
<gene>
    <name evidence="15" type="ORF">ABB28_05315</name>
</gene>
<dbReference type="InterPro" id="IPR012910">
    <property type="entry name" value="Plug_dom"/>
</dbReference>
<evidence type="ECO:0000256" key="1">
    <source>
        <dbReference type="ARBA" id="ARBA00004571"/>
    </source>
</evidence>
<keyword evidence="3 11" id="KW-1134">Transmembrane beta strand</keyword>
<comment type="caution">
    <text evidence="15">The sequence shown here is derived from an EMBL/GenBank/DDBJ whole genome shotgun (WGS) entry which is preliminary data.</text>
</comment>
<evidence type="ECO:0008006" key="17">
    <source>
        <dbReference type="Google" id="ProtNLM"/>
    </source>
</evidence>
<keyword evidence="10 11" id="KW-0998">Cell outer membrane</keyword>
<feature type="domain" description="TonB-dependent receptor-like beta-barrel" evidence="13">
    <location>
        <begin position="219"/>
        <end position="629"/>
    </location>
</feature>
<dbReference type="PROSITE" id="PS52016">
    <property type="entry name" value="TONB_DEPENDENT_REC_3"/>
    <property type="match status" value="1"/>
</dbReference>
<dbReference type="InterPro" id="IPR000531">
    <property type="entry name" value="Beta-barrel_TonB"/>
</dbReference>
<keyword evidence="8 12" id="KW-0798">TonB box</keyword>
<evidence type="ECO:0000259" key="13">
    <source>
        <dbReference type="Pfam" id="PF00593"/>
    </source>
</evidence>
<comment type="subcellular location">
    <subcellularLocation>
        <location evidence="1 11">Cell outer membrane</location>
        <topology evidence="1 11">Multi-pass membrane protein</topology>
    </subcellularLocation>
</comment>
<dbReference type="PATRIC" id="fig|517011.3.peg.533"/>
<reference evidence="15 16" key="1">
    <citation type="submission" date="2015-05" db="EMBL/GenBank/DDBJ databases">
        <title>Genome sequencing and analysis of members of genus Stenotrophomonas.</title>
        <authorList>
            <person name="Patil P.P."/>
            <person name="Midha S."/>
            <person name="Patil P.B."/>
        </authorList>
    </citation>
    <scope>NUCLEOTIDE SEQUENCE [LARGE SCALE GENOMIC DNA]</scope>
    <source>
        <strain evidence="15 16">DSM 21508</strain>
    </source>
</reference>
<evidence type="ECO:0000256" key="3">
    <source>
        <dbReference type="ARBA" id="ARBA00022452"/>
    </source>
</evidence>
<keyword evidence="6" id="KW-0408">Iron</keyword>
<dbReference type="SUPFAM" id="SSF56935">
    <property type="entry name" value="Porins"/>
    <property type="match status" value="1"/>
</dbReference>
<sequence>MPAQPSPAVVALAPTELAGVEVTARRRVERRIDAPLAITALGGTQLDAGGFQNAAQAIDSAPGASTVDVGGGFTQVQIRGVSSSLGGNDNGYYLDEIPFTGVTVPWHPDARAFDLDRIEVLRGPQGTLFGEGSMGGTVRILTNKPELDRFAALAQAGWSTAEGGGTGWNAKAMANLPLLEDQLALRVVATDESLPGWVDDVAAERRDINRHRVTTRRARLRFEPSENWRFDAAHWSYHSAAPGGGYAADDAMEVGSYYARDADWRTSNLVSTYQGGESSVTYTYAVAELEQRQRGDILPGTRYDSDTAIAVRTHELRWSSTTPRRLSWTAGAYRREARRSDVSVIGAVGPSSSRQDNGGGALFGELTLQLPWAGWTANAGLRYFTDHVEGASLGIGAESVLDERFQSWNPRVGIAWQPVPDTTLYASTAKGFRSGQLQPVTSYVLAQAAGIALPTRIRPDQIVTTELGAKTLMDGGRLLVEAALFHSRWQDVPVRVPVTDVFNGLVNSDGARIRGIEFGLTYQPWDRLAMQLESTLIDATYTTDVAGTSIRRGTQVYNTPRTTWGASLEYQYPVAQDLSGVVRAGVRHHSARQVALTQGTPGDAIVSADARITLESAQGWSASVYGENLSNEDGADDARNTRGIATRLRPRTFGVEFAFRYR</sequence>
<dbReference type="InterPro" id="IPR036942">
    <property type="entry name" value="Beta-barrel_TonB_sf"/>
</dbReference>
<evidence type="ECO:0000256" key="6">
    <source>
        <dbReference type="ARBA" id="ARBA00023004"/>
    </source>
</evidence>
<keyword evidence="9 11" id="KW-0472">Membrane</keyword>
<proteinExistence type="inferred from homology"/>
<accession>A0A0R0D239</accession>
<evidence type="ECO:0000256" key="9">
    <source>
        <dbReference type="ARBA" id="ARBA00023136"/>
    </source>
</evidence>
<keyword evidence="16" id="KW-1185">Reference proteome</keyword>
<dbReference type="Proteomes" id="UP000051386">
    <property type="component" value="Unassembled WGS sequence"/>
</dbReference>
<evidence type="ECO:0000256" key="11">
    <source>
        <dbReference type="PROSITE-ProRule" id="PRU01360"/>
    </source>
</evidence>
<evidence type="ECO:0000256" key="4">
    <source>
        <dbReference type="ARBA" id="ARBA00022496"/>
    </source>
</evidence>
<protein>
    <recommendedName>
        <fullName evidence="17">TonB-dependent receptor</fullName>
    </recommendedName>
</protein>
<comment type="similarity">
    <text evidence="11 12">Belongs to the TonB-dependent receptor family.</text>
</comment>
<dbReference type="InterPro" id="IPR039426">
    <property type="entry name" value="TonB-dep_rcpt-like"/>
</dbReference>
<name>A0A0R0D239_9GAMM</name>
<keyword evidence="4" id="KW-0410">Iron transport</keyword>
<keyword evidence="7" id="KW-0406">Ion transport</keyword>
<evidence type="ECO:0000256" key="10">
    <source>
        <dbReference type="ARBA" id="ARBA00023237"/>
    </source>
</evidence>
<evidence type="ECO:0000313" key="15">
    <source>
        <dbReference type="EMBL" id="KRG75376.1"/>
    </source>
</evidence>
<dbReference type="Pfam" id="PF07715">
    <property type="entry name" value="Plug"/>
    <property type="match status" value="1"/>
</dbReference>
<dbReference type="GO" id="GO:0006826">
    <property type="term" value="P:iron ion transport"/>
    <property type="evidence" value="ECO:0007669"/>
    <property type="project" value="UniProtKB-KW"/>
</dbReference>
<feature type="domain" description="TonB-dependent receptor plug" evidence="14">
    <location>
        <begin position="32"/>
        <end position="137"/>
    </location>
</feature>
<dbReference type="PANTHER" id="PTHR32552:SF81">
    <property type="entry name" value="TONB-DEPENDENT OUTER MEMBRANE RECEPTOR"/>
    <property type="match status" value="1"/>
</dbReference>
<evidence type="ECO:0000256" key="2">
    <source>
        <dbReference type="ARBA" id="ARBA00022448"/>
    </source>
</evidence>
<evidence type="ECO:0000313" key="16">
    <source>
        <dbReference type="Proteomes" id="UP000051386"/>
    </source>
</evidence>
<dbReference type="Gene3D" id="2.40.170.20">
    <property type="entry name" value="TonB-dependent receptor, beta-barrel domain"/>
    <property type="match status" value="1"/>
</dbReference>
<evidence type="ECO:0000256" key="5">
    <source>
        <dbReference type="ARBA" id="ARBA00022692"/>
    </source>
</evidence>
<dbReference type="GO" id="GO:0009279">
    <property type="term" value="C:cell outer membrane"/>
    <property type="evidence" value="ECO:0007669"/>
    <property type="project" value="UniProtKB-SubCell"/>
</dbReference>
<dbReference type="EMBL" id="LDJK01000014">
    <property type="protein sequence ID" value="KRG75376.1"/>
    <property type="molecule type" value="Genomic_DNA"/>
</dbReference>
<dbReference type="AlphaFoldDB" id="A0A0R0D239"/>
<dbReference type="Pfam" id="PF00593">
    <property type="entry name" value="TonB_dep_Rec_b-barrel"/>
    <property type="match status" value="1"/>
</dbReference>
<organism evidence="15 16">
    <name type="scientific">Stenotrophomonas chelatiphaga</name>
    <dbReference type="NCBI Taxonomy" id="517011"/>
    <lineage>
        <taxon>Bacteria</taxon>
        <taxon>Pseudomonadati</taxon>
        <taxon>Pseudomonadota</taxon>
        <taxon>Gammaproteobacteria</taxon>
        <taxon>Lysobacterales</taxon>
        <taxon>Lysobacteraceae</taxon>
        <taxon>Stenotrophomonas</taxon>
    </lineage>
</organism>
<keyword evidence="5 11" id="KW-0812">Transmembrane</keyword>
<evidence type="ECO:0000256" key="7">
    <source>
        <dbReference type="ARBA" id="ARBA00023065"/>
    </source>
</evidence>
<evidence type="ECO:0000256" key="8">
    <source>
        <dbReference type="ARBA" id="ARBA00023077"/>
    </source>
</evidence>
<evidence type="ECO:0000256" key="12">
    <source>
        <dbReference type="RuleBase" id="RU003357"/>
    </source>
</evidence>
<evidence type="ECO:0000259" key="14">
    <source>
        <dbReference type="Pfam" id="PF07715"/>
    </source>
</evidence>
<keyword evidence="2 11" id="KW-0813">Transport</keyword>